<dbReference type="AlphaFoldDB" id="D5CM07"/>
<evidence type="ECO:0000313" key="2">
    <source>
        <dbReference type="Proteomes" id="UP000001625"/>
    </source>
</evidence>
<proteinExistence type="predicted"/>
<organism evidence="1 2">
    <name type="scientific">Sideroxydans lithotrophicus (strain ES-1)</name>
    <dbReference type="NCBI Taxonomy" id="580332"/>
    <lineage>
        <taxon>Bacteria</taxon>
        <taxon>Pseudomonadati</taxon>
        <taxon>Pseudomonadota</taxon>
        <taxon>Betaproteobacteria</taxon>
        <taxon>Nitrosomonadales</taxon>
        <taxon>Gallionellaceae</taxon>
        <taxon>Sideroxydans</taxon>
    </lineage>
</organism>
<dbReference type="EMBL" id="CP001965">
    <property type="protein sequence ID" value="ADE10621.1"/>
    <property type="molecule type" value="Genomic_DNA"/>
</dbReference>
<evidence type="ECO:0000313" key="1">
    <source>
        <dbReference type="EMBL" id="ADE10621.1"/>
    </source>
</evidence>
<accession>D5CM07</accession>
<dbReference type="Proteomes" id="UP000001625">
    <property type="component" value="Chromosome"/>
</dbReference>
<reference evidence="1 2" key="1">
    <citation type="submission" date="2010-03" db="EMBL/GenBank/DDBJ databases">
        <title>Complete sequence of Sideroxydans lithotrophicus ES-1.</title>
        <authorList>
            <consortium name="US DOE Joint Genome Institute"/>
            <person name="Lucas S."/>
            <person name="Copeland A."/>
            <person name="Lapidus A."/>
            <person name="Cheng J.-F."/>
            <person name="Bruce D."/>
            <person name="Goodwin L."/>
            <person name="Pitluck S."/>
            <person name="Munk A.C."/>
            <person name="Detter J.C."/>
            <person name="Han C."/>
            <person name="Tapia R."/>
            <person name="Larimer F."/>
            <person name="Land M."/>
            <person name="Hauser L."/>
            <person name="Kyrpides N."/>
            <person name="Ivanova N."/>
            <person name="Emerson D."/>
            <person name="Woyke T."/>
        </authorList>
    </citation>
    <scope>NUCLEOTIDE SEQUENCE [LARGE SCALE GENOMIC DNA]</scope>
    <source>
        <strain evidence="1 2">ES-1</strain>
    </source>
</reference>
<dbReference type="HOGENOM" id="CLU_2604247_0_0_4"/>
<sequence>MDNWKVVGVVVEGERINVGGVNPWNHEWKATKHDPVRLPHPSYSTQMHTMHIYQIETAGRFILFAAGELSANAWGFYVPA</sequence>
<protein>
    <submittedName>
        <fullName evidence="1">Uncharacterized protein</fullName>
    </submittedName>
</protein>
<dbReference type="KEGG" id="slt:Slit_0380"/>
<gene>
    <name evidence="1" type="ordered locus">Slit_0380</name>
</gene>
<keyword evidence="2" id="KW-1185">Reference proteome</keyword>
<name>D5CM07_SIDLE</name>